<dbReference type="AlphaFoldDB" id="A0A923MST9"/>
<protein>
    <submittedName>
        <fullName evidence="2">VOC family protein</fullName>
    </submittedName>
</protein>
<dbReference type="Proteomes" id="UP000608513">
    <property type="component" value="Unassembled WGS sequence"/>
</dbReference>
<keyword evidence="3" id="KW-1185">Reference proteome</keyword>
<dbReference type="Gene3D" id="3.10.180.10">
    <property type="entry name" value="2,3-Dihydroxybiphenyl 1,2-Dioxygenase, domain 1"/>
    <property type="match status" value="1"/>
</dbReference>
<proteinExistence type="predicted"/>
<dbReference type="RefSeq" id="WP_187076722.1">
    <property type="nucleotide sequence ID" value="NZ_JACORT010000005.1"/>
</dbReference>
<sequence length="225" mass="23944">MAARVDHLVVAAASLEQGAAWCEATLGVTPGPGGEHPLMGTHNRLLRIATVDYPRAYFEIIAIQPGRQPQRARRWFDLDDESVRDTLAREGPRLLHFVASVSDAAAGVAAWRGLGLERGEPVAASRMTPRGPLSWQITLRDDGQRLLDGLLPTLIEWGDAHPASALPESGVTLQSLTACHPQAATLRAAYEAVGLQGVAVKEGAADLCAVLDTPRGRVKLASQGL</sequence>
<dbReference type="SUPFAM" id="SSF54593">
    <property type="entry name" value="Glyoxalase/Bleomycin resistance protein/Dihydroxybiphenyl dioxygenase"/>
    <property type="match status" value="1"/>
</dbReference>
<dbReference type="EMBL" id="JACORT010000005">
    <property type="protein sequence ID" value="MBC5783974.1"/>
    <property type="molecule type" value="Genomic_DNA"/>
</dbReference>
<comment type="caution">
    <text evidence="2">The sequence shown here is derived from an EMBL/GenBank/DDBJ whole genome shotgun (WGS) entry which is preliminary data.</text>
</comment>
<organism evidence="2 3">
    <name type="scientific">Ramlibacter cellulosilyticus</name>
    <dbReference type="NCBI Taxonomy" id="2764187"/>
    <lineage>
        <taxon>Bacteria</taxon>
        <taxon>Pseudomonadati</taxon>
        <taxon>Pseudomonadota</taxon>
        <taxon>Betaproteobacteria</taxon>
        <taxon>Burkholderiales</taxon>
        <taxon>Comamonadaceae</taxon>
        <taxon>Ramlibacter</taxon>
    </lineage>
</organism>
<dbReference type="Pfam" id="PF13468">
    <property type="entry name" value="Glyoxalase_3"/>
    <property type="match status" value="1"/>
</dbReference>
<evidence type="ECO:0000313" key="2">
    <source>
        <dbReference type="EMBL" id="MBC5783974.1"/>
    </source>
</evidence>
<name>A0A923MST9_9BURK</name>
<evidence type="ECO:0000313" key="3">
    <source>
        <dbReference type="Proteomes" id="UP000608513"/>
    </source>
</evidence>
<reference evidence="2" key="1">
    <citation type="submission" date="2020-08" db="EMBL/GenBank/DDBJ databases">
        <title>Ramlibacter sp. USB13 16S ribosomal RNA gene genome sequencing and assembly.</title>
        <authorList>
            <person name="Kang M."/>
        </authorList>
    </citation>
    <scope>NUCLEOTIDE SEQUENCE</scope>
    <source>
        <strain evidence="2">USB13</strain>
    </source>
</reference>
<gene>
    <name evidence="2" type="ORF">H8N03_13570</name>
</gene>
<feature type="domain" description="Glyoxalase-like" evidence="1">
    <location>
        <begin position="5"/>
        <end position="193"/>
    </location>
</feature>
<accession>A0A923MST9</accession>
<evidence type="ECO:0000259" key="1">
    <source>
        <dbReference type="Pfam" id="PF13468"/>
    </source>
</evidence>
<dbReference type="InterPro" id="IPR025870">
    <property type="entry name" value="Glyoxalase-like_dom"/>
</dbReference>
<dbReference type="InterPro" id="IPR029068">
    <property type="entry name" value="Glyas_Bleomycin-R_OHBP_Dase"/>
</dbReference>